<dbReference type="EMBL" id="JNFQ01000002">
    <property type="protein sequence ID" value="KFG74420.1"/>
    <property type="molecule type" value="Genomic_DNA"/>
</dbReference>
<feature type="transmembrane region" description="Helical" evidence="1">
    <location>
        <begin position="57"/>
        <end position="83"/>
    </location>
</feature>
<evidence type="ECO:0000313" key="2">
    <source>
        <dbReference type="EMBL" id="KFG74420.1"/>
    </source>
</evidence>
<dbReference type="Proteomes" id="UP000029095">
    <property type="component" value="Unassembled WGS sequence"/>
</dbReference>
<keyword evidence="3" id="KW-1185">Reference proteome</keyword>
<name>A0A086MZV2_9ACTN</name>
<keyword evidence="1" id="KW-1133">Transmembrane helix</keyword>
<organism evidence="2 3">
    <name type="scientific">Streptomyces mutabilis</name>
    <dbReference type="NCBI Taxonomy" id="67332"/>
    <lineage>
        <taxon>Bacteria</taxon>
        <taxon>Bacillati</taxon>
        <taxon>Actinomycetota</taxon>
        <taxon>Actinomycetes</taxon>
        <taxon>Kitasatosporales</taxon>
        <taxon>Streptomycetaceae</taxon>
        <taxon>Streptomyces</taxon>
    </lineage>
</organism>
<dbReference type="HOGENOM" id="CLU_100233_0_0_11"/>
<proteinExistence type="predicted"/>
<evidence type="ECO:0000313" key="3">
    <source>
        <dbReference type="Proteomes" id="UP000029095"/>
    </source>
</evidence>
<keyword evidence="1" id="KW-0472">Membrane</keyword>
<comment type="caution">
    <text evidence="2">The sequence shown here is derived from an EMBL/GenBank/DDBJ whole genome shotgun (WGS) entry which is preliminary data.</text>
</comment>
<sequence>MLWLRDDAYPLQNIARAKTVEIPTRRTGETLKFLAGGVGMTLFGVILIAILDALPSWGFVTFLGYAVRICGIIFYLLLAFALYEILTRKLLYALVIETSGNPATLVASEDRAVVDDLVVKIMDAIDDPGAEFQVSVENFHVGDRIQQIGNGNTGVRR</sequence>
<accession>A0A086MZV2</accession>
<dbReference type="AlphaFoldDB" id="A0A086MZV2"/>
<evidence type="ECO:0000256" key="1">
    <source>
        <dbReference type="SAM" id="Phobius"/>
    </source>
</evidence>
<reference evidence="2 3" key="1">
    <citation type="submission" date="2014-05" db="EMBL/GenBank/DDBJ databases">
        <title>Complete genome sequence of the Streptomyces mutabilis TRM45540.</title>
        <authorList>
            <person name="Luo X."/>
            <person name="Zhang L."/>
        </authorList>
    </citation>
    <scope>NUCLEOTIDE SEQUENCE [LARGE SCALE GENOMIC DNA]</scope>
    <source>
        <strain evidence="2 3">TRM45540</strain>
    </source>
</reference>
<feature type="transmembrane region" description="Helical" evidence="1">
    <location>
        <begin position="33"/>
        <end position="51"/>
    </location>
</feature>
<keyword evidence="1" id="KW-0812">Transmembrane</keyword>
<gene>
    <name evidence="2" type="ORF">FM21_27100</name>
</gene>
<dbReference type="Pfam" id="PF19744">
    <property type="entry name" value="DUF6232"/>
    <property type="match status" value="1"/>
</dbReference>
<protein>
    <submittedName>
        <fullName evidence="2">Uncharacterized protein</fullName>
    </submittedName>
</protein>
<dbReference type="InterPro" id="IPR045629">
    <property type="entry name" value="DUF6232"/>
</dbReference>